<dbReference type="AlphaFoldDB" id="A0A7N0UWL4"/>
<proteinExistence type="predicted"/>
<evidence type="ECO:0000313" key="2">
    <source>
        <dbReference type="Proteomes" id="UP000594263"/>
    </source>
</evidence>
<evidence type="ECO:0000313" key="1">
    <source>
        <dbReference type="EnsemblPlants" id="Kaladp0091s0044.1.v1.1.CDS.1"/>
    </source>
</evidence>
<dbReference type="EnsemblPlants" id="Kaladp0091s0044.1.v1.1">
    <property type="protein sequence ID" value="Kaladp0091s0044.1.v1.1.CDS.1"/>
    <property type="gene ID" value="Kaladp0091s0044.v1.1"/>
</dbReference>
<reference evidence="1" key="1">
    <citation type="submission" date="2021-01" db="UniProtKB">
        <authorList>
            <consortium name="EnsemblPlants"/>
        </authorList>
    </citation>
    <scope>IDENTIFICATION</scope>
</reference>
<keyword evidence="2" id="KW-1185">Reference proteome</keyword>
<organism evidence="1 2">
    <name type="scientific">Kalanchoe fedtschenkoi</name>
    <name type="common">Lavender scallops</name>
    <name type="synonym">South American air plant</name>
    <dbReference type="NCBI Taxonomy" id="63787"/>
    <lineage>
        <taxon>Eukaryota</taxon>
        <taxon>Viridiplantae</taxon>
        <taxon>Streptophyta</taxon>
        <taxon>Embryophyta</taxon>
        <taxon>Tracheophyta</taxon>
        <taxon>Spermatophyta</taxon>
        <taxon>Magnoliopsida</taxon>
        <taxon>eudicotyledons</taxon>
        <taxon>Gunneridae</taxon>
        <taxon>Pentapetalae</taxon>
        <taxon>Saxifragales</taxon>
        <taxon>Crassulaceae</taxon>
        <taxon>Kalanchoe</taxon>
    </lineage>
</organism>
<name>A0A7N0UWL4_KALFE</name>
<dbReference type="Proteomes" id="UP000594263">
    <property type="component" value="Unplaced"/>
</dbReference>
<sequence length="105" mass="12012">MACFGTAACDSHGVNCAELIFYLGLDINGAKSIAIFLWRHSMRHSPSCSWLIKHIRSDMKDMVIGKLDERGLAYRMNYSGKSINWLDAEQKPLLKTVKLEMDHFY</sequence>
<protein>
    <submittedName>
        <fullName evidence="1">Uncharacterized protein</fullName>
    </submittedName>
</protein>
<dbReference type="Gramene" id="Kaladp0091s0044.1.v1.1">
    <property type="protein sequence ID" value="Kaladp0091s0044.1.v1.1.CDS.1"/>
    <property type="gene ID" value="Kaladp0091s0044.v1.1"/>
</dbReference>
<accession>A0A7N0UWL4</accession>